<dbReference type="RefSeq" id="WP_121200513.1">
    <property type="nucleotide sequence ID" value="NZ_RBKU01000001.1"/>
</dbReference>
<name>A0A495J8I1_9SPHI</name>
<feature type="transmembrane region" description="Helical" evidence="1">
    <location>
        <begin position="12"/>
        <end position="30"/>
    </location>
</feature>
<evidence type="ECO:0000256" key="1">
    <source>
        <dbReference type="SAM" id="Phobius"/>
    </source>
</evidence>
<dbReference type="InterPro" id="IPR003399">
    <property type="entry name" value="Mce/MlaD"/>
</dbReference>
<dbReference type="EMBL" id="RBKU01000001">
    <property type="protein sequence ID" value="RKR84704.1"/>
    <property type="molecule type" value="Genomic_DNA"/>
</dbReference>
<evidence type="ECO:0000313" key="4">
    <source>
        <dbReference type="Proteomes" id="UP000268007"/>
    </source>
</evidence>
<dbReference type="Proteomes" id="UP000268007">
    <property type="component" value="Unassembled WGS sequence"/>
</dbReference>
<reference evidence="3 4" key="1">
    <citation type="submission" date="2018-10" db="EMBL/GenBank/DDBJ databases">
        <title>Genomic Encyclopedia of Archaeal and Bacterial Type Strains, Phase II (KMG-II): from individual species to whole genera.</title>
        <authorList>
            <person name="Goeker M."/>
        </authorList>
    </citation>
    <scope>NUCLEOTIDE SEQUENCE [LARGE SCALE GENOMIC DNA]</scope>
    <source>
        <strain evidence="3 4">DSM 18602</strain>
    </source>
</reference>
<evidence type="ECO:0000313" key="3">
    <source>
        <dbReference type="EMBL" id="RKR84704.1"/>
    </source>
</evidence>
<organism evidence="3 4">
    <name type="scientific">Mucilaginibacter gracilis</name>
    <dbReference type="NCBI Taxonomy" id="423350"/>
    <lineage>
        <taxon>Bacteria</taxon>
        <taxon>Pseudomonadati</taxon>
        <taxon>Bacteroidota</taxon>
        <taxon>Sphingobacteriia</taxon>
        <taxon>Sphingobacteriales</taxon>
        <taxon>Sphingobacteriaceae</taxon>
        <taxon>Mucilaginibacter</taxon>
    </lineage>
</organism>
<keyword evidence="4" id="KW-1185">Reference proteome</keyword>
<keyword evidence="1" id="KW-0472">Membrane</keyword>
<evidence type="ECO:0000259" key="2">
    <source>
        <dbReference type="Pfam" id="PF02470"/>
    </source>
</evidence>
<dbReference type="Pfam" id="PF02470">
    <property type="entry name" value="MlaD"/>
    <property type="match status" value="1"/>
</dbReference>
<gene>
    <name evidence="3" type="ORF">BDD43_4955</name>
</gene>
<keyword evidence="1" id="KW-0812">Transmembrane</keyword>
<dbReference type="InterPro" id="IPR052336">
    <property type="entry name" value="MlaD_Phospholipid_Transporter"/>
</dbReference>
<feature type="domain" description="Mce/MlaD" evidence="2">
    <location>
        <begin position="42"/>
        <end position="116"/>
    </location>
</feature>
<comment type="caution">
    <text evidence="3">The sequence shown here is derived from an EMBL/GenBank/DDBJ whole genome shotgun (WGS) entry which is preliminary data.</text>
</comment>
<dbReference type="AlphaFoldDB" id="A0A495J8I1"/>
<proteinExistence type="predicted"/>
<dbReference type="PANTHER" id="PTHR33371">
    <property type="entry name" value="INTERMEMBRANE PHOSPHOLIPID TRANSPORT SYSTEM BINDING PROTEIN MLAD-RELATED"/>
    <property type="match status" value="1"/>
</dbReference>
<keyword evidence="1" id="KW-1133">Transmembrane helix</keyword>
<dbReference type="OrthoDB" id="9771725at2"/>
<accession>A0A495J8I1</accession>
<sequence>MAKQSENNIKLGVFVIAGLIVMIVSFYMIGNNTSMFGSKFVLKARFNNLNGLMEGNNVLFSGIQAGTVKSINIVNDTTIEVSMLIDSKVTAYIHENAEAAIGTEGLMGNKVINIQPVKTNSPVVKSGDLLAAQKLTSMDQMLQTLSKTNNNIATISEVLKTTILKLDTSAIFNVLNDKNIGISLRSSLKNINNASSNASEMTKGLNQIVVNLKQGKGAAGLLLSDTAFAGNLNIAVIKLRSASVNADKMTGQLNSMAGNINHDLAYGKGPLHALLRDSVITKKLNASMDNVQKGTEGFNQIVQALKHNFLVRGYFKTQAKKQQKDSINRQILK</sequence>
<dbReference type="PANTHER" id="PTHR33371:SF4">
    <property type="entry name" value="INTERMEMBRANE PHOSPHOLIPID TRANSPORT SYSTEM BINDING PROTEIN MLAD"/>
    <property type="match status" value="1"/>
</dbReference>
<protein>
    <submittedName>
        <fullName evidence="3">Phospholipid/cholesterol/gamma-HCH transport system substrate-binding protein</fullName>
    </submittedName>
</protein>